<sequence>MTTSRWVDHWLGGMLVKGVAVMASQCKVKVVFSDYSPSPRGGVSMTKSPLVSDVDLFADLPGLPSDAKELLDPSTRVHRMFQIVYPLTKSVNITFEVMYTRFEFSLKTANFR</sequence>
<organism evidence="1 2">
    <name type="scientific">Pleurodeles waltl</name>
    <name type="common">Iberian ribbed newt</name>
    <dbReference type="NCBI Taxonomy" id="8319"/>
    <lineage>
        <taxon>Eukaryota</taxon>
        <taxon>Metazoa</taxon>
        <taxon>Chordata</taxon>
        <taxon>Craniata</taxon>
        <taxon>Vertebrata</taxon>
        <taxon>Euteleostomi</taxon>
        <taxon>Amphibia</taxon>
        <taxon>Batrachia</taxon>
        <taxon>Caudata</taxon>
        <taxon>Salamandroidea</taxon>
        <taxon>Salamandridae</taxon>
        <taxon>Pleurodelinae</taxon>
        <taxon>Pleurodeles</taxon>
    </lineage>
</organism>
<comment type="caution">
    <text evidence="1">The sequence shown here is derived from an EMBL/GenBank/DDBJ whole genome shotgun (WGS) entry which is preliminary data.</text>
</comment>
<proteinExistence type="predicted"/>
<protein>
    <submittedName>
        <fullName evidence="1">Uncharacterized protein</fullName>
    </submittedName>
</protein>
<dbReference type="Proteomes" id="UP001066276">
    <property type="component" value="Chromosome 9"/>
</dbReference>
<dbReference type="AlphaFoldDB" id="A0AAV7MM41"/>
<keyword evidence="2" id="KW-1185">Reference proteome</keyword>
<evidence type="ECO:0000313" key="1">
    <source>
        <dbReference type="EMBL" id="KAJ1104851.1"/>
    </source>
</evidence>
<evidence type="ECO:0000313" key="2">
    <source>
        <dbReference type="Proteomes" id="UP001066276"/>
    </source>
</evidence>
<accession>A0AAV7MM41</accession>
<gene>
    <name evidence="1" type="ORF">NDU88_002260</name>
</gene>
<name>A0AAV7MM41_PLEWA</name>
<dbReference type="EMBL" id="JANPWB010000013">
    <property type="protein sequence ID" value="KAJ1104851.1"/>
    <property type="molecule type" value="Genomic_DNA"/>
</dbReference>
<reference evidence="1" key="1">
    <citation type="journal article" date="2022" name="bioRxiv">
        <title>Sequencing and chromosome-scale assembly of the giantPleurodeles waltlgenome.</title>
        <authorList>
            <person name="Brown T."/>
            <person name="Elewa A."/>
            <person name="Iarovenko S."/>
            <person name="Subramanian E."/>
            <person name="Araus A.J."/>
            <person name="Petzold A."/>
            <person name="Susuki M."/>
            <person name="Suzuki K.-i.T."/>
            <person name="Hayashi T."/>
            <person name="Toyoda A."/>
            <person name="Oliveira C."/>
            <person name="Osipova E."/>
            <person name="Leigh N.D."/>
            <person name="Simon A."/>
            <person name="Yun M.H."/>
        </authorList>
    </citation>
    <scope>NUCLEOTIDE SEQUENCE</scope>
    <source>
        <strain evidence="1">20211129_DDA</strain>
        <tissue evidence="1">Liver</tissue>
    </source>
</reference>